<dbReference type="GO" id="GO:1902660">
    <property type="term" value="P:negative regulation of glucose mediated signaling pathway"/>
    <property type="evidence" value="ECO:0007669"/>
    <property type="project" value="TreeGrafter"/>
</dbReference>
<evidence type="ECO:0000256" key="3">
    <source>
        <dbReference type="ARBA" id="ARBA00025762"/>
    </source>
</evidence>
<dbReference type="GO" id="GO:0004115">
    <property type="term" value="F:3',5'-cyclic-AMP phosphodiesterase activity"/>
    <property type="evidence" value="ECO:0007669"/>
    <property type="project" value="UniProtKB-UniRule"/>
</dbReference>
<dbReference type="PRINTS" id="PR00388">
    <property type="entry name" value="PDIESTERASE2"/>
</dbReference>
<dbReference type="Proteomes" id="UP000638732">
    <property type="component" value="Unassembled WGS sequence"/>
</dbReference>
<dbReference type="AlphaFoldDB" id="A0A965ZJY4"/>
<comment type="similarity">
    <text evidence="3 4">Belongs to the cyclic nucleotide phosphodiesterase class-II family.</text>
</comment>
<dbReference type="SUPFAM" id="SSF56281">
    <property type="entry name" value="Metallo-hydrolase/oxidoreductase"/>
    <property type="match status" value="1"/>
</dbReference>
<evidence type="ECO:0000313" key="5">
    <source>
        <dbReference type="EMBL" id="NCD71324.1"/>
    </source>
</evidence>
<accession>A0A965ZJY4</accession>
<dbReference type="GO" id="GO:0047555">
    <property type="term" value="F:3',5'-cyclic-GMP phosphodiesterase activity"/>
    <property type="evidence" value="ECO:0007669"/>
    <property type="project" value="TreeGrafter"/>
</dbReference>
<dbReference type="InterPro" id="IPR000396">
    <property type="entry name" value="Pdiesterase2"/>
</dbReference>
<evidence type="ECO:0000256" key="2">
    <source>
        <dbReference type="ARBA" id="ARBA00023149"/>
    </source>
</evidence>
<proteinExistence type="inferred from homology"/>
<evidence type="ECO:0000313" key="6">
    <source>
        <dbReference type="Proteomes" id="UP000638732"/>
    </source>
</evidence>
<evidence type="ECO:0000256" key="1">
    <source>
        <dbReference type="ARBA" id="ARBA00022801"/>
    </source>
</evidence>
<dbReference type="InterPro" id="IPR024225">
    <property type="entry name" value="cAMP-PdiesteraseII_CS"/>
</dbReference>
<reference evidence="5" key="1">
    <citation type="submission" date="2020-01" db="EMBL/GenBank/DDBJ databases">
        <authorList>
            <person name="Seo Y.L."/>
        </authorList>
    </citation>
    <scope>NUCLEOTIDE SEQUENCE</scope>
    <source>
        <strain evidence="5">R11</strain>
    </source>
</reference>
<comment type="caution">
    <text evidence="5">The sequence shown here is derived from an EMBL/GenBank/DDBJ whole genome shotgun (WGS) entry which is preliminary data.</text>
</comment>
<dbReference type="EMBL" id="WWEO01000044">
    <property type="protein sequence ID" value="NCD71324.1"/>
    <property type="molecule type" value="Genomic_DNA"/>
</dbReference>
<dbReference type="InterPro" id="IPR036866">
    <property type="entry name" value="RibonucZ/Hydroxyglut_hydro"/>
</dbReference>
<dbReference type="Pfam" id="PF02112">
    <property type="entry name" value="PDEase_II"/>
    <property type="match status" value="1"/>
</dbReference>
<dbReference type="PANTHER" id="PTHR28283">
    <property type="entry name" value="3',5'-CYCLIC-NUCLEOTIDE PHOSPHODIESTERASE 1"/>
    <property type="match status" value="1"/>
</dbReference>
<keyword evidence="6" id="KW-1185">Reference proteome</keyword>
<dbReference type="PROSITE" id="PS00607">
    <property type="entry name" value="PDEASE_II"/>
    <property type="match status" value="1"/>
</dbReference>
<dbReference type="Gene3D" id="3.60.15.10">
    <property type="entry name" value="Ribonuclease Z/Hydroxyacylglutathione hydrolase-like"/>
    <property type="match status" value="1"/>
</dbReference>
<dbReference type="CDD" id="cd07735">
    <property type="entry name" value="class_II_PDE_MBL-fold"/>
    <property type="match status" value="1"/>
</dbReference>
<keyword evidence="2 4" id="KW-0114">cAMP</keyword>
<dbReference type="GO" id="GO:0006198">
    <property type="term" value="P:cAMP catabolic process"/>
    <property type="evidence" value="ECO:0007669"/>
    <property type="project" value="UniProtKB-UniRule"/>
</dbReference>
<evidence type="ECO:0000256" key="4">
    <source>
        <dbReference type="PIRNR" id="PIRNR000962"/>
    </source>
</evidence>
<reference evidence="5" key="2">
    <citation type="submission" date="2020-10" db="EMBL/GenBank/DDBJ databases">
        <title>Mucilaginibacter sp. nov., isolated from soil.</title>
        <authorList>
            <person name="Jeon C.O."/>
        </authorList>
    </citation>
    <scope>NUCLEOTIDE SEQUENCE</scope>
    <source>
        <strain evidence="5">R11</strain>
    </source>
</reference>
<name>A0A965ZJY4_9SPHI</name>
<dbReference type="PANTHER" id="PTHR28283:SF1">
    <property type="entry name" value="3',5'-CYCLIC-NUCLEOTIDE PHOSPHODIESTERASE 1"/>
    <property type="match status" value="1"/>
</dbReference>
<keyword evidence="1 4" id="KW-0378">Hydrolase</keyword>
<organism evidence="5 6">
    <name type="scientific">Mucilaginibacter agri</name>
    <dbReference type="NCBI Taxonomy" id="2695265"/>
    <lineage>
        <taxon>Bacteria</taxon>
        <taxon>Pseudomonadati</taxon>
        <taxon>Bacteroidota</taxon>
        <taxon>Sphingobacteriia</taxon>
        <taxon>Sphingobacteriales</taxon>
        <taxon>Sphingobacteriaceae</taxon>
        <taxon>Mucilaginibacter</taxon>
    </lineage>
</organism>
<dbReference type="RefSeq" id="WP_166587288.1">
    <property type="nucleotide sequence ID" value="NZ_WWEO01000044.1"/>
</dbReference>
<protein>
    <submittedName>
        <fullName evidence="5">3',5'-cyclic-nucleotide phosphodiesterase</fullName>
    </submittedName>
</protein>
<sequence>MALLRLRYLITLLFCCIVAGVNAQNSFKLVPLGVLGGADESNLSAYMLAPKGSDNYICLDAGTLHAGIQKAIENKAFNAPAEHVLRQYIKGYFISHSHLDHLSGLILNSPDDSAKTIYGFADCLKTFQTHYFTWASWANFADAGETPQLKKYHYEVLNPGEEVPIKNTEMSVKAFPLSHSNLTSTAFLVRSKDSYMLYLGDTGPDAIEKSTNMHRLWEAIAPLIKNKSLKAIMIETSFPDEQPDKTLFGHFTPKWLMSEFANLSALTGPDALKGFNVIITHLKLPQTNIVKIKQQLFDENLLKLHLIFPEQGKAMAF</sequence>
<gene>
    <name evidence="5" type="ORF">GSY63_18300</name>
</gene>
<dbReference type="PIRSF" id="PIRSF000962">
    <property type="entry name" value="Cyc_nuc_PDEase"/>
    <property type="match status" value="1"/>
</dbReference>